<dbReference type="InterPro" id="IPR057279">
    <property type="entry name" value="MGAT4"/>
</dbReference>
<dbReference type="Proteomes" id="UP000694388">
    <property type="component" value="Unplaced"/>
</dbReference>
<evidence type="ECO:0000259" key="6">
    <source>
        <dbReference type="Pfam" id="PF04666"/>
    </source>
</evidence>
<feature type="transmembrane region" description="Helical" evidence="4">
    <location>
        <begin position="83"/>
        <end position="105"/>
    </location>
</feature>
<dbReference type="PANTHER" id="PTHR12062:SF0">
    <property type="entry name" value="ALPHA-1,3-MANNOSYL-GLYCOPROTEIN 4-BETA-N-ACETYLGLUCOSAMINYLTRANSFERASE B"/>
    <property type="match status" value="1"/>
</dbReference>
<dbReference type="GeneTree" id="ENSGT00940000155352"/>
<sequence>MFLLMHITLCFFVFTELSVPVHRPHKGIRQKNLLHACNTIACRTDSLLVRLIHNTCSHIADGCCILNPCLAQQNMHSRCNRRWLRLAGLGLISCVLLSLLLLIFIDKEISSFGEQERLAKEILMKQLHSGRNVWSFRNLTDANLPLNITYEHLAGFLLPRKKFLAVGMSSIHRRKGSYLMPTLTSVFEQLSNEELTDIIVVVHLADENMEWCRKTTVAVASKFAPHVLRGRLLIIHAPHSAYPPLRGLKRNFNDPQDRVTFRSKQNVDYAFLMNFCANLSTFYLMLEDDVVCARNYLNHIRQFIASRGSDTWATLEFSKLGYIGKLYRSADLPRLARFLLLFYQEMPCDWLLSHFRILLAQGDVIRFKPSLFQHVGYYSSFRGTANKLRDDDFEEEPTDIPDNPPAGFVTDIEVFEDYHPHKAYGMNNEYFWGKSPSVGKSFRVLFQKPVNVMRVRVQTGSEDRKGDFLRGGTVEIGHRPVLVNKGQDCGEYIVLGSLKEGFFEAKDVTEKAQFAANCLRLKVTQNQSEWLIIRSISVWMADNT</sequence>
<evidence type="ECO:0000313" key="8">
    <source>
        <dbReference type="Ensembl" id="ENSEBUP00000013381.1"/>
    </source>
</evidence>
<evidence type="ECO:0000256" key="4">
    <source>
        <dbReference type="SAM" id="Phobius"/>
    </source>
</evidence>
<protein>
    <submittedName>
        <fullName evidence="8">Mgat4 family member C</fullName>
    </submittedName>
</protein>
<reference evidence="8" key="2">
    <citation type="submission" date="2025-09" db="UniProtKB">
        <authorList>
            <consortium name="Ensembl"/>
        </authorList>
    </citation>
    <scope>IDENTIFICATION</scope>
</reference>
<evidence type="ECO:0000259" key="7">
    <source>
        <dbReference type="Pfam" id="PF23524"/>
    </source>
</evidence>
<feature type="signal peptide" evidence="5">
    <location>
        <begin position="1"/>
        <end position="17"/>
    </location>
</feature>
<evidence type="ECO:0000256" key="5">
    <source>
        <dbReference type="SAM" id="SignalP"/>
    </source>
</evidence>
<accession>A0A8C4QCD9</accession>
<evidence type="ECO:0000256" key="1">
    <source>
        <dbReference type="ARBA" id="ARBA00004922"/>
    </source>
</evidence>
<keyword evidence="2" id="KW-0328">Glycosyltransferase</keyword>
<feature type="domain" description="MGAT4 A/B/C C-terminal" evidence="7">
    <location>
        <begin position="409"/>
        <end position="534"/>
    </location>
</feature>
<dbReference type="AlphaFoldDB" id="A0A8C4QCD9"/>
<evidence type="ECO:0000256" key="3">
    <source>
        <dbReference type="ARBA" id="ARBA00022679"/>
    </source>
</evidence>
<reference evidence="8" key="1">
    <citation type="submission" date="2025-08" db="UniProtKB">
        <authorList>
            <consortium name="Ensembl"/>
        </authorList>
    </citation>
    <scope>IDENTIFICATION</scope>
</reference>
<keyword evidence="9" id="KW-1185">Reference proteome</keyword>
<comment type="pathway">
    <text evidence="1">Protein modification; protein glycosylation.</text>
</comment>
<dbReference type="GO" id="GO:0006487">
    <property type="term" value="P:protein N-linked glycosylation"/>
    <property type="evidence" value="ECO:0007669"/>
    <property type="project" value="TreeGrafter"/>
</dbReference>
<keyword evidence="4" id="KW-0472">Membrane</keyword>
<dbReference type="InterPro" id="IPR006759">
    <property type="entry name" value="Glyco_transf_54"/>
</dbReference>
<dbReference type="GO" id="GO:0008375">
    <property type="term" value="F:acetylglucosaminyltransferase activity"/>
    <property type="evidence" value="ECO:0007669"/>
    <property type="project" value="TreeGrafter"/>
</dbReference>
<dbReference type="Ensembl" id="ENSEBUT00000013958.1">
    <property type="protein sequence ID" value="ENSEBUP00000013381.1"/>
    <property type="gene ID" value="ENSEBUG00000008452.1"/>
</dbReference>
<organism evidence="8 9">
    <name type="scientific">Eptatretus burgeri</name>
    <name type="common">Inshore hagfish</name>
    <dbReference type="NCBI Taxonomy" id="7764"/>
    <lineage>
        <taxon>Eukaryota</taxon>
        <taxon>Metazoa</taxon>
        <taxon>Chordata</taxon>
        <taxon>Craniata</taxon>
        <taxon>Vertebrata</taxon>
        <taxon>Cyclostomata</taxon>
        <taxon>Myxini</taxon>
        <taxon>Myxiniformes</taxon>
        <taxon>Myxinidae</taxon>
        <taxon>Eptatretinae</taxon>
        <taxon>Eptatretus</taxon>
    </lineage>
</organism>
<dbReference type="Pfam" id="PF23524">
    <property type="entry name" value="MGAT4A_C"/>
    <property type="match status" value="1"/>
</dbReference>
<feature type="chain" id="PRO_5034618381" evidence="5">
    <location>
        <begin position="18"/>
        <end position="544"/>
    </location>
</feature>
<name>A0A8C4QCD9_EPTBU</name>
<keyword evidence="4" id="KW-0812">Transmembrane</keyword>
<evidence type="ECO:0000256" key="2">
    <source>
        <dbReference type="ARBA" id="ARBA00022676"/>
    </source>
</evidence>
<proteinExistence type="predicted"/>
<evidence type="ECO:0000313" key="9">
    <source>
        <dbReference type="Proteomes" id="UP000694388"/>
    </source>
</evidence>
<keyword evidence="3" id="KW-0808">Transferase</keyword>
<dbReference type="InterPro" id="IPR056576">
    <property type="entry name" value="MGAT4_A/B/C_C"/>
</dbReference>
<feature type="domain" description="MGAT4 conserved region" evidence="6">
    <location>
        <begin position="135"/>
        <end position="393"/>
    </location>
</feature>
<dbReference type="PANTHER" id="PTHR12062">
    <property type="entry name" value="N-ACETYLGLUCOSAMINYLTRANSFERASE VI"/>
    <property type="match status" value="1"/>
</dbReference>
<keyword evidence="4" id="KW-1133">Transmembrane helix</keyword>
<keyword evidence="5" id="KW-0732">Signal</keyword>
<dbReference type="Pfam" id="PF04666">
    <property type="entry name" value="MGAT4_cons"/>
    <property type="match status" value="1"/>
</dbReference>